<protein>
    <submittedName>
        <fullName evidence="2">Uncharacterized protein</fullName>
    </submittedName>
</protein>
<feature type="compositionally biased region" description="Basic and acidic residues" evidence="1">
    <location>
        <begin position="81"/>
        <end position="90"/>
    </location>
</feature>
<dbReference type="AlphaFoldDB" id="C0PCV9"/>
<feature type="compositionally biased region" description="Basic and acidic residues" evidence="1">
    <location>
        <begin position="137"/>
        <end position="147"/>
    </location>
</feature>
<dbReference type="EMBL" id="BT066128">
    <property type="protein sequence ID" value="ACN32004.1"/>
    <property type="molecule type" value="mRNA"/>
</dbReference>
<reference evidence="2" key="2">
    <citation type="submission" date="2012-06" db="EMBL/GenBank/DDBJ databases">
        <authorList>
            <person name="Yu Y."/>
            <person name="Currie J."/>
            <person name="Lomeli R."/>
            <person name="Angelova A."/>
            <person name="Collura K."/>
            <person name="Wissotski M."/>
            <person name="Campos D."/>
            <person name="Kudrna D."/>
            <person name="Golser W."/>
            <person name="Ashely E."/>
            <person name="Descour A."/>
            <person name="Fernandes J."/>
            <person name="Soderlund C."/>
            <person name="Walbot V."/>
        </authorList>
    </citation>
    <scope>NUCLEOTIDE SEQUENCE</scope>
    <source>
        <strain evidence="2">B73</strain>
    </source>
</reference>
<accession>C0PCV9</accession>
<organism evidence="2">
    <name type="scientific">Zea mays</name>
    <name type="common">Maize</name>
    <dbReference type="NCBI Taxonomy" id="4577"/>
    <lineage>
        <taxon>Eukaryota</taxon>
        <taxon>Viridiplantae</taxon>
        <taxon>Streptophyta</taxon>
        <taxon>Embryophyta</taxon>
        <taxon>Tracheophyta</taxon>
        <taxon>Spermatophyta</taxon>
        <taxon>Magnoliopsida</taxon>
        <taxon>Liliopsida</taxon>
        <taxon>Poales</taxon>
        <taxon>Poaceae</taxon>
        <taxon>PACMAD clade</taxon>
        <taxon>Panicoideae</taxon>
        <taxon>Andropogonodae</taxon>
        <taxon>Andropogoneae</taxon>
        <taxon>Tripsacinae</taxon>
        <taxon>Zea</taxon>
    </lineage>
</organism>
<reference evidence="2" key="1">
    <citation type="journal article" date="2009" name="PLoS Genet.">
        <title>Sequencing, mapping, and analysis of 27,455 maize full-length cDNAs.</title>
        <authorList>
            <person name="Soderlund C."/>
            <person name="Descour A."/>
            <person name="Kudrna D."/>
            <person name="Bomhoff M."/>
            <person name="Boyd L."/>
            <person name="Currie J."/>
            <person name="Angelova A."/>
            <person name="Collura K."/>
            <person name="Wissotski M."/>
            <person name="Ashley E."/>
            <person name="Morrow D."/>
            <person name="Fernandes J."/>
            <person name="Walbot V."/>
            <person name="Yu Y."/>
        </authorList>
    </citation>
    <scope>NUCLEOTIDE SEQUENCE</scope>
    <source>
        <strain evidence="2">B73</strain>
    </source>
</reference>
<evidence type="ECO:0000256" key="1">
    <source>
        <dbReference type="SAM" id="MobiDB-lite"/>
    </source>
</evidence>
<feature type="compositionally biased region" description="Gly residues" evidence="1">
    <location>
        <begin position="116"/>
        <end position="136"/>
    </location>
</feature>
<name>C0PCV9_MAIZE</name>
<feature type="region of interest" description="Disordered" evidence="1">
    <location>
        <begin position="45"/>
        <end position="147"/>
    </location>
</feature>
<proteinExistence type="evidence at transcript level"/>
<sequence>MRAGAALVEGEDGAHAEAVASGHGGELEVAGPVILPGAAALYDAPPELYGDARDTGGGQGGERGPHGSAARDAAPRVDGVGGERDVDGNPRGRGGRGRRRHVEDLAPAAAAAAGCGREGGGGRAEAGGRGRGGGEAGEWRAAAEEAA</sequence>
<evidence type="ECO:0000313" key="2">
    <source>
        <dbReference type="EMBL" id="ACN32004.1"/>
    </source>
</evidence>